<evidence type="ECO:0000313" key="2">
    <source>
        <dbReference type="EMBL" id="CAK0865405.1"/>
    </source>
</evidence>
<organism evidence="2 3">
    <name type="scientific">Prorocentrum cordatum</name>
    <dbReference type="NCBI Taxonomy" id="2364126"/>
    <lineage>
        <taxon>Eukaryota</taxon>
        <taxon>Sar</taxon>
        <taxon>Alveolata</taxon>
        <taxon>Dinophyceae</taxon>
        <taxon>Prorocentrales</taxon>
        <taxon>Prorocentraceae</taxon>
        <taxon>Prorocentrum</taxon>
    </lineage>
</organism>
<feature type="non-terminal residue" evidence="2">
    <location>
        <position position="1"/>
    </location>
</feature>
<evidence type="ECO:0000256" key="1">
    <source>
        <dbReference type="SAM" id="MobiDB-lite"/>
    </source>
</evidence>
<evidence type="ECO:0000313" key="3">
    <source>
        <dbReference type="Proteomes" id="UP001189429"/>
    </source>
</evidence>
<reference evidence="2" key="1">
    <citation type="submission" date="2023-10" db="EMBL/GenBank/DDBJ databases">
        <authorList>
            <person name="Chen Y."/>
            <person name="Shah S."/>
            <person name="Dougan E. K."/>
            <person name="Thang M."/>
            <person name="Chan C."/>
        </authorList>
    </citation>
    <scope>NUCLEOTIDE SEQUENCE [LARGE SCALE GENOMIC DNA]</scope>
</reference>
<proteinExistence type="predicted"/>
<name>A0ABN9V0F4_9DINO</name>
<comment type="caution">
    <text evidence="2">The sequence shown here is derived from an EMBL/GenBank/DDBJ whole genome shotgun (WGS) entry which is preliminary data.</text>
</comment>
<dbReference type="EMBL" id="CAUYUJ010016448">
    <property type="protein sequence ID" value="CAK0865405.1"/>
    <property type="molecule type" value="Genomic_DNA"/>
</dbReference>
<feature type="region of interest" description="Disordered" evidence="1">
    <location>
        <begin position="93"/>
        <end position="117"/>
    </location>
</feature>
<feature type="compositionally biased region" description="Polar residues" evidence="1">
    <location>
        <begin position="231"/>
        <end position="249"/>
    </location>
</feature>
<gene>
    <name evidence="2" type="ORF">PCOR1329_LOCUS52932</name>
</gene>
<dbReference type="Proteomes" id="UP001189429">
    <property type="component" value="Unassembled WGS sequence"/>
</dbReference>
<feature type="compositionally biased region" description="Basic and acidic residues" evidence="1">
    <location>
        <begin position="101"/>
        <end position="110"/>
    </location>
</feature>
<sequence length="249" mass="27438">PPRSRASAPDREGRATAPACPAMAMLQPQRRARRAALGAALCGVATICHQSVGFLAAPSKALGLTSPGANNMVGREVPEACREASPVVMHAGGTRGGTWSHPEKTFDRTRQSGSGRKSMSINRKACLAYATAGQTGRPEPGAAVLRRMWDMYDQDRASLRQRYHWGSSDQSRYRIFTANYYMRVGRKKNEQRLRRNADTTWANYMATTGKKLGLQEPIIYNGPSVSPARLRTNSLRKNTSTSTSPRRWN</sequence>
<keyword evidence="3" id="KW-1185">Reference proteome</keyword>
<accession>A0ABN9V0F4</accession>
<protein>
    <submittedName>
        <fullName evidence="2">Uncharacterized protein</fullName>
    </submittedName>
</protein>
<feature type="region of interest" description="Disordered" evidence="1">
    <location>
        <begin position="223"/>
        <end position="249"/>
    </location>
</feature>